<dbReference type="GO" id="GO:0008094">
    <property type="term" value="F:ATP-dependent activity, acting on DNA"/>
    <property type="evidence" value="ECO:0007669"/>
    <property type="project" value="TreeGrafter"/>
</dbReference>
<dbReference type="PANTHER" id="PTHR45626:SF50">
    <property type="entry name" value="TRANSCRIPTION TERMINATION FACTOR 2"/>
    <property type="match status" value="1"/>
</dbReference>
<evidence type="ECO:0000256" key="2">
    <source>
        <dbReference type="ARBA" id="ARBA00022801"/>
    </source>
</evidence>
<evidence type="ECO:0000313" key="6">
    <source>
        <dbReference type="EMBL" id="ALC45775.1"/>
    </source>
</evidence>
<dbReference type="InterPro" id="IPR014001">
    <property type="entry name" value="Helicase_ATP-bd"/>
</dbReference>
<reference evidence="6 7" key="1">
    <citation type="submission" date="2015-08" db="EMBL/GenBank/DDBJ databases">
        <title>Ancestral chromatin configuration constrains chromatin evolution on differentiating sex chromosomes in Drosophila.</title>
        <authorList>
            <person name="Zhou Q."/>
            <person name="Bachtrog D."/>
        </authorList>
    </citation>
    <scope>NUCLEOTIDE SEQUENCE [LARGE SCALE GENOMIC DNA]</scope>
    <source>
        <tissue evidence="6">Whole larvae</tissue>
    </source>
</reference>
<dbReference type="InterPro" id="IPR049730">
    <property type="entry name" value="SNF2/RAD54-like_C"/>
</dbReference>
<evidence type="ECO:0000256" key="3">
    <source>
        <dbReference type="ARBA" id="ARBA00022840"/>
    </source>
</evidence>
<dbReference type="GO" id="GO:0006281">
    <property type="term" value="P:DNA repair"/>
    <property type="evidence" value="ECO:0007669"/>
    <property type="project" value="TreeGrafter"/>
</dbReference>
<dbReference type="InterPro" id="IPR050628">
    <property type="entry name" value="SNF2_RAD54_helicase_TF"/>
</dbReference>
<evidence type="ECO:0000313" key="7">
    <source>
        <dbReference type="Proteomes" id="UP000494163"/>
    </source>
</evidence>
<dbReference type="InterPro" id="IPR038718">
    <property type="entry name" value="SNF2-like_sf"/>
</dbReference>
<dbReference type="PANTHER" id="PTHR45626">
    <property type="entry name" value="TRANSCRIPTION TERMINATION FACTOR 2-RELATED"/>
    <property type="match status" value="1"/>
</dbReference>
<dbReference type="InterPro" id="IPR001650">
    <property type="entry name" value="Helicase_C-like"/>
</dbReference>
<dbReference type="GO" id="GO:0005634">
    <property type="term" value="C:nucleus"/>
    <property type="evidence" value="ECO:0007669"/>
    <property type="project" value="TreeGrafter"/>
</dbReference>
<feature type="domain" description="Helicase C-terminal" evidence="5">
    <location>
        <begin position="598"/>
        <end position="751"/>
    </location>
</feature>
<dbReference type="STRING" id="30019.A0A0M4F2S1"/>
<dbReference type="AlphaFoldDB" id="A0A0M4F2S1"/>
<evidence type="ECO:0000259" key="5">
    <source>
        <dbReference type="PROSITE" id="PS51194"/>
    </source>
</evidence>
<dbReference type="Pfam" id="PF00176">
    <property type="entry name" value="SNF2-rel_dom"/>
    <property type="match status" value="1"/>
</dbReference>
<dbReference type="GO" id="GO:0005524">
    <property type="term" value="F:ATP binding"/>
    <property type="evidence" value="ECO:0007669"/>
    <property type="project" value="UniProtKB-KW"/>
</dbReference>
<dbReference type="Proteomes" id="UP000494163">
    <property type="component" value="Chromosome 3R"/>
</dbReference>
<sequence length="765" mass="86804">MSATELMSNKSCVPIQKTILDYFDYVKEKPKIEPKPQAVNNKVVVTHDVFVQELNGFKSYLNDIVKVEQLLYDARSSSSPESTKVATEFQTRLFAMRSLLPAKAKELEQLREVGKEHISIKLPSWTHHYSSSISERKTQHDDIIEGLKTICEPLNARPADEDFADQPSSVLVALLKHQKIALKWLQWRENEKVKGGILGDDMGLGKTLTMISLILASKVEDERAASQDSRKSTLVICPASILHQWSNEIKSKVETDALSVHLYHGPSRNNAVNRIYFDSDVIITTYSIVRSDYRTQGPASWLFVHKWKRIVLDEAHIMRNPRSQCCFTICRLQSKYRWALTGTPIQNAAKDAFALMQFLQVPTFKDLTHWRRLMKEGMEGHRRLNCVLKPLLLRRTKAQLQASGGMPPMPLLHVQLVEIKLSEAEMTVYQILLVISKKLFEQFLQQYEHRNADLNYYNAKGVPKFLRDFNDPVYGVLHRKLLISLGYDPDTKIQGIVIMVLLLRLRQFCCHPALMMSMLGGNALLPGNDADVAAEPTAALQLNVIAELQQLAESRRDCNTRAQTTKGDLAATLKLLSPANPIFDRGLYSSKMVQVLARVEHILLYTQDKLIIVSQWASHLTLIGEQLAVRKHPTLYFHGGLNVAKRQAVLDEFNIAGNDKRVLLLSLLAGGLGLNLNVANHLLLIDLHWNPQTERQAQDRVYRYGQQKPTYIYRFCCTDTVEDRIKALQDHKIEIFNVVLNNANDMIAGPGGSLTLQDLKRVFGM</sequence>
<dbReference type="SMART" id="SM00490">
    <property type="entry name" value="HELICc"/>
    <property type="match status" value="1"/>
</dbReference>
<organism evidence="6 7">
    <name type="scientific">Drosophila busckii</name>
    <name type="common">Fruit fly</name>
    <dbReference type="NCBI Taxonomy" id="30019"/>
    <lineage>
        <taxon>Eukaryota</taxon>
        <taxon>Metazoa</taxon>
        <taxon>Ecdysozoa</taxon>
        <taxon>Arthropoda</taxon>
        <taxon>Hexapoda</taxon>
        <taxon>Insecta</taxon>
        <taxon>Pterygota</taxon>
        <taxon>Neoptera</taxon>
        <taxon>Endopterygota</taxon>
        <taxon>Diptera</taxon>
        <taxon>Brachycera</taxon>
        <taxon>Muscomorpha</taxon>
        <taxon>Ephydroidea</taxon>
        <taxon>Drosophilidae</taxon>
        <taxon>Drosophila</taxon>
    </lineage>
</organism>
<dbReference type="OrthoDB" id="423559at2759"/>
<dbReference type="OMA" id="NEVPQNP"/>
<keyword evidence="7" id="KW-1185">Reference proteome</keyword>
<keyword evidence="3" id="KW-0067">ATP-binding</keyword>
<accession>A0A0M4F2S1</accession>
<dbReference type="CDD" id="cd18793">
    <property type="entry name" value="SF2_C_SNF"/>
    <property type="match status" value="1"/>
</dbReference>
<dbReference type="InterPro" id="IPR027417">
    <property type="entry name" value="P-loop_NTPase"/>
</dbReference>
<keyword evidence="1" id="KW-0547">Nucleotide-binding</keyword>
<dbReference type="GO" id="GO:0016787">
    <property type="term" value="F:hydrolase activity"/>
    <property type="evidence" value="ECO:0007669"/>
    <property type="project" value="UniProtKB-KW"/>
</dbReference>
<dbReference type="InterPro" id="IPR000330">
    <property type="entry name" value="SNF2_N"/>
</dbReference>
<dbReference type="Gene3D" id="3.40.50.10810">
    <property type="entry name" value="Tandem AAA-ATPase domain"/>
    <property type="match status" value="1"/>
</dbReference>
<protein>
    <submittedName>
        <fullName evidence="6">CG10445</fullName>
    </submittedName>
</protein>
<dbReference type="SUPFAM" id="SSF52540">
    <property type="entry name" value="P-loop containing nucleoside triphosphate hydrolases"/>
    <property type="match status" value="2"/>
</dbReference>
<gene>
    <name evidence="6" type="ORF">Dbus_chr3Rg525</name>
</gene>
<dbReference type="Gene3D" id="3.40.50.300">
    <property type="entry name" value="P-loop containing nucleotide triphosphate hydrolases"/>
    <property type="match status" value="1"/>
</dbReference>
<evidence type="ECO:0000259" key="4">
    <source>
        <dbReference type="PROSITE" id="PS51192"/>
    </source>
</evidence>
<keyword evidence="2" id="KW-0378">Hydrolase</keyword>
<dbReference type="SMART" id="SM00487">
    <property type="entry name" value="DEXDc"/>
    <property type="match status" value="1"/>
</dbReference>
<evidence type="ECO:0000256" key="1">
    <source>
        <dbReference type="ARBA" id="ARBA00022741"/>
    </source>
</evidence>
<name>A0A0M4F2S1_DROBS</name>
<feature type="domain" description="Helicase ATP-binding" evidence="4">
    <location>
        <begin position="187"/>
        <end position="362"/>
    </location>
</feature>
<proteinExistence type="predicted"/>
<dbReference type="Pfam" id="PF00271">
    <property type="entry name" value="Helicase_C"/>
    <property type="match status" value="1"/>
</dbReference>
<dbReference type="PROSITE" id="PS51194">
    <property type="entry name" value="HELICASE_CTER"/>
    <property type="match status" value="1"/>
</dbReference>
<dbReference type="PROSITE" id="PS51192">
    <property type="entry name" value="HELICASE_ATP_BIND_1"/>
    <property type="match status" value="1"/>
</dbReference>
<dbReference type="EMBL" id="CP012526">
    <property type="protein sequence ID" value="ALC45775.1"/>
    <property type="molecule type" value="Genomic_DNA"/>
</dbReference>